<dbReference type="InterPro" id="IPR003779">
    <property type="entry name" value="CMD-like"/>
</dbReference>
<dbReference type="Pfam" id="PF02627">
    <property type="entry name" value="CMD"/>
    <property type="match status" value="1"/>
</dbReference>
<organism evidence="2 3">
    <name type="scientific">Oceanispirochaeta crateris</name>
    <dbReference type="NCBI Taxonomy" id="2518645"/>
    <lineage>
        <taxon>Bacteria</taxon>
        <taxon>Pseudomonadati</taxon>
        <taxon>Spirochaetota</taxon>
        <taxon>Spirochaetia</taxon>
        <taxon>Spirochaetales</taxon>
        <taxon>Spirochaetaceae</taxon>
        <taxon>Oceanispirochaeta</taxon>
    </lineage>
</organism>
<dbReference type="SUPFAM" id="SSF69118">
    <property type="entry name" value="AhpD-like"/>
    <property type="match status" value="1"/>
</dbReference>
<evidence type="ECO:0000313" key="3">
    <source>
        <dbReference type="Proteomes" id="UP000324209"/>
    </source>
</evidence>
<evidence type="ECO:0000259" key="1">
    <source>
        <dbReference type="Pfam" id="PF02627"/>
    </source>
</evidence>
<dbReference type="AlphaFoldDB" id="A0A5C1QJW9"/>
<accession>A0A5C1QJW9</accession>
<dbReference type="KEGG" id="ock:EXM22_02375"/>
<keyword evidence="3" id="KW-1185">Reference proteome</keyword>
<gene>
    <name evidence="2" type="ORF">EXM22_02375</name>
</gene>
<dbReference type="Gene3D" id="1.20.1290.10">
    <property type="entry name" value="AhpD-like"/>
    <property type="match status" value="1"/>
</dbReference>
<reference evidence="2 3" key="1">
    <citation type="submission" date="2019-02" db="EMBL/GenBank/DDBJ databases">
        <title>Complete Genome Sequence and Methylome Analysis of free living Spirochaetas.</title>
        <authorList>
            <person name="Fomenkov A."/>
            <person name="Dubinina G."/>
            <person name="Leshcheva N."/>
            <person name="Mikheeva N."/>
            <person name="Grabovich M."/>
            <person name="Vincze T."/>
            <person name="Roberts R.J."/>
        </authorList>
    </citation>
    <scope>NUCLEOTIDE SEQUENCE [LARGE SCALE GENOMIC DNA]</scope>
    <source>
        <strain evidence="2 3">K2</strain>
    </source>
</reference>
<dbReference type="RefSeq" id="WP_149484976.1">
    <property type="nucleotide sequence ID" value="NZ_CP036150.1"/>
</dbReference>
<dbReference type="OrthoDB" id="9802489at2"/>
<dbReference type="EMBL" id="CP036150">
    <property type="protein sequence ID" value="QEN06894.1"/>
    <property type="molecule type" value="Genomic_DNA"/>
</dbReference>
<dbReference type="InterPro" id="IPR029032">
    <property type="entry name" value="AhpD-like"/>
</dbReference>
<name>A0A5C1QJW9_9SPIO</name>
<sequence>MDMKKKRKQNLKYFKEKHPNVFEAYQNFGSSLHETGGPLDEKTRWLVKIAVSAASQFEYALQTHIERALQAGCTPEEIEHTILLTAPSAGFPRMMSALMIFRETVE</sequence>
<proteinExistence type="predicted"/>
<dbReference type="Proteomes" id="UP000324209">
    <property type="component" value="Chromosome"/>
</dbReference>
<dbReference type="GO" id="GO:0051920">
    <property type="term" value="F:peroxiredoxin activity"/>
    <property type="evidence" value="ECO:0007669"/>
    <property type="project" value="InterPro"/>
</dbReference>
<protein>
    <submittedName>
        <fullName evidence="2">Carboxymuconolactone decarboxylase family protein</fullName>
    </submittedName>
</protein>
<dbReference type="PANTHER" id="PTHR33930:SF2">
    <property type="entry name" value="BLR3452 PROTEIN"/>
    <property type="match status" value="1"/>
</dbReference>
<dbReference type="PANTHER" id="PTHR33930">
    <property type="entry name" value="ALKYL HYDROPEROXIDE REDUCTASE AHPD"/>
    <property type="match status" value="1"/>
</dbReference>
<evidence type="ECO:0000313" key="2">
    <source>
        <dbReference type="EMBL" id="QEN06894.1"/>
    </source>
</evidence>
<feature type="domain" description="Carboxymuconolactone decarboxylase-like" evidence="1">
    <location>
        <begin position="19"/>
        <end position="102"/>
    </location>
</feature>